<dbReference type="InterPro" id="IPR001932">
    <property type="entry name" value="PPM-type_phosphatase-like_dom"/>
</dbReference>
<evidence type="ECO:0000256" key="2">
    <source>
        <dbReference type="ARBA" id="ARBA00001946"/>
    </source>
</evidence>
<comment type="cofactor">
    <cofactor evidence="1">
        <name>Mn(2+)</name>
        <dbReference type="ChEBI" id="CHEBI:29035"/>
    </cofactor>
</comment>
<keyword evidence="4" id="KW-0479">Metal-binding</keyword>
<evidence type="ECO:0000259" key="11">
    <source>
        <dbReference type="PROSITE" id="PS51746"/>
    </source>
</evidence>
<dbReference type="PROSITE" id="PS51746">
    <property type="entry name" value="PPM_2"/>
    <property type="match status" value="1"/>
</dbReference>
<dbReference type="GO" id="GO:0046872">
    <property type="term" value="F:metal ion binding"/>
    <property type="evidence" value="ECO:0007669"/>
    <property type="project" value="UniProtKB-KW"/>
</dbReference>
<feature type="domain" description="PPM-type phosphatase" evidence="11">
    <location>
        <begin position="104"/>
        <end position="379"/>
    </location>
</feature>
<evidence type="ECO:0000256" key="3">
    <source>
        <dbReference type="ARBA" id="ARBA00013081"/>
    </source>
</evidence>
<dbReference type="InterPro" id="IPR015655">
    <property type="entry name" value="PP2C"/>
</dbReference>
<dbReference type="GO" id="GO:0004722">
    <property type="term" value="F:protein serine/threonine phosphatase activity"/>
    <property type="evidence" value="ECO:0007669"/>
    <property type="project" value="UniProtKB-EC"/>
</dbReference>
<keyword evidence="7 9" id="KW-0904">Protein phosphatase</keyword>
<evidence type="ECO:0000256" key="9">
    <source>
        <dbReference type="RuleBase" id="RU003465"/>
    </source>
</evidence>
<dbReference type="Pfam" id="PF00481">
    <property type="entry name" value="PP2C"/>
    <property type="match status" value="1"/>
</dbReference>
<dbReference type="EMBL" id="JBBNAF010000008">
    <property type="protein sequence ID" value="KAK9121871.1"/>
    <property type="molecule type" value="Genomic_DNA"/>
</dbReference>
<dbReference type="AlphaFoldDB" id="A0AAP0NZH0"/>
<evidence type="ECO:0000256" key="10">
    <source>
        <dbReference type="SAM" id="MobiDB-lite"/>
    </source>
</evidence>
<dbReference type="SMART" id="SM00332">
    <property type="entry name" value="PP2Cc"/>
    <property type="match status" value="1"/>
</dbReference>
<organism evidence="12 13">
    <name type="scientific">Stephania yunnanensis</name>
    <dbReference type="NCBI Taxonomy" id="152371"/>
    <lineage>
        <taxon>Eukaryota</taxon>
        <taxon>Viridiplantae</taxon>
        <taxon>Streptophyta</taxon>
        <taxon>Embryophyta</taxon>
        <taxon>Tracheophyta</taxon>
        <taxon>Spermatophyta</taxon>
        <taxon>Magnoliopsida</taxon>
        <taxon>Ranunculales</taxon>
        <taxon>Menispermaceae</taxon>
        <taxon>Menispermoideae</taxon>
        <taxon>Cissampelideae</taxon>
        <taxon>Stephania</taxon>
    </lineage>
</organism>
<dbReference type="Gene3D" id="3.60.40.10">
    <property type="entry name" value="PPM-type phosphatase domain"/>
    <property type="match status" value="1"/>
</dbReference>
<dbReference type="SUPFAM" id="SSF81606">
    <property type="entry name" value="PP2C-like"/>
    <property type="match status" value="1"/>
</dbReference>
<dbReference type="PANTHER" id="PTHR47992">
    <property type="entry name" value="PROTEIN PHOSPHATASE"/>
    <property type="match status" value="1"/>
</dbReference>
<dbReference type="InterPro" id="IPR000222">
    <property type="entry name" value="PP2C_BS"/>
</dbReference>
<gene>
    <name evidence="12" type="ORF">Syun_019488</name>
</gene>
<name>A0AAP0NZH0_9MAGN</name>
<dbReference type="Proteomes" id="UP001420932">
    <property type="component" value="Unassembled WGS sequence"/>
</dbReference>
<proteinExistence type="inferred from homology"/>
<dbReference type="CDD" id="cd00143">
    <property type="entry name" value="PP2Cc"/>
    <property type="match status" value="1"/>
</dbReference>
<comment type="caution">
    <text evidence="12">The sequence shown here is derived from an EMBL/GenBank/DDBJ whole genome shotgun (WGS) entry which is preliminary data.</text>
</comment>
<dbReference type="EC" id="3.1.3.16" evidence="3"/>
<keyword evidence="8" id="KW-0464">Manganese</keyword>
<dbReference type="FunFam" id="3.60.40.10:FF:000041">
    <property type="entry name" value="Protein phosphatase 2C 51"/>
    <property type="match status" value="1"/>
</dbReference>
<evidence type="ECO:0000256" key="7">
    <source>
        <dbReference type="ARBA" id="ARBA00022912"/>
    </source>
</evidence>
<protein>
    <recommendedName>
        <fullName evidence="3">protein-serine/threonine phosphatase</fullName>
        <ecNumber evidence="3">3.1.3.16</ecNumber>
    </recommendedName>
</protein>
<comment type="similarity">
    <text evidence="9">Belongs to the PP2C family.</text>
</comment>
<evidence type="ECO:0000256" key="5">
    <source>
        <dbReference type="ARBA" id="ARBA00022801"/>
    </source>
</evidence>
<evidence type="ECO:0000256" key="4">
    <source>
        <dbReference type="ARBA" id="ARBA00022723"/>
    </source>
</evidence>
<keyword evidence="6" id="KW-0460">Magnesium</keyword>
<reference evidence="12 13" key="1">
    <citation type="submission" date="2024-01" db="EMBL/GenBank/DDBJ databases">
        <title>Genome assemblies of Stephania.</title>
        <authorList>
            <person name="Yang L."/>
        </authorList>
    </citation>
    <scope>NUCLEOTIDE SEQUENCE [LARGE SCALE GENOMIC DNA]</scope>
    <source>
        <strain evidence="12">YNDBR</strain>
        <tissue evidence="12">Leaf</tissue>
    </source>
</reference>
<feature type="region of interest" description="Disordered" evidence="10">
    <location>
        <begin position="81"/>
        <end position="100"/>
    </location>
</feature>
<dbReference type="InterPro" id="IPR036457">
    <property type="entry name" value="PPM-type-like_dom_sf"/>
</dbReference>
<evidence type="ECO:0000313" key="12">
    <source>
        <dbReference type="EMBL" id="KAK9121871.1"/>
    </source>
</evidence>
<evidence type="ECO:0000256" key="8">
    <source>
        <dbReference type="ARBA" id="ARBA00023211"/>
    </source>
</evidence>
<dbReference type="PROSITE" id="PS01032">
    <property type="entry name" value="PPM_1"/>
    <property type="match status" value="1"/>
</dbReference>
<keyword evidence="5 9" id="KW-0378">Hydrolase</keyword>
<evidence type="ECO:0000256" key="1">
    <source>
        <dbReference type="ARBA" id="ARBA00001936"/>
    </source>
</evidence>
<evidence type="ECO:0000256" key="6">
    <source>
        <dbReference type="ARBA" id="ARBA00022842"/>
    </source>
</evidence>
<sequence length="383" mass="42099">MPPDTGRKNGSYAPETARNARRKRLELRRLRAKVMTIDSDEDHHQTSKGCNKISIDTCLDQHKKNVNNHQEHQKQYYCFQDSSHSSTSENDRGDNPVGISRKASYGSISVCGRRREMEDAVRVELGFVKVTSENISQPYDFFAVYDGHGGSTVAEACRDRMHRVIAEEIGGGVDLEEVDWEKLMCLCFSRMDDEIKGRVSSGAGGVKSVGSTAVVALVGGDKVVVANCGDSRAVLSRGGVAVPLSQDHKPDRPDEMERIEAAGGRVINWNGFRVLGVLATSRSIGDYYLKPYVIPYPEVIITERTKNDEFLILASDGLWDVISNDVACQVVRRCLDGRLVRRYPTNAYGSGATEAAAVLVELAIARGSKDNISVIVVDLKKSS</sequence>
<comment type="cofactor">
    <cofactor evidence="2">
        <name>Mg(2+)</name>
        <dbReference type="ChEBI" id="CHEBI:18420"/>
    </cofactor>
</comment>
<feature type="region of interest" description="Disordered" evidence="10">
    <location>
        <begin position="1"/>
        <end position="22"/>
    </location>
</feature>
<accession>A0AAP0NZH0</accession>
<keyword evidence="13" id="KW-1185">Reference proteome</keyword>
<evidence type="ECO:0000313" key="13">
    <source>
        <dbReference type="Proteomes" id="UP001420932"/>
    </source>
</evidence>